<dbReference type="Proteomes" id="UP000001422">
    <property type="component" value="Chromosome"/>
</dbReference>
<dbReference type="GO" id="GO:0009523">
    <property type="term" value="C:photosystem II"/>
    <property type="evidence" value="ECO:0007669"/>
    <property type="project" value="InterPro"/>
</dbReference>
<dbReference type="GO" id="GO:0010206">
    <property type="term" value="P:photosystem II repair"/>
    <property type="evidence" value="ECO:0007669"/>
    <property type="project" value="UniProtKB-UniRule"/>
</dbReference>
<proteinExistence type="inferred from homology"/>
<dbReference type="GO" id="GO:0010207">
    <property type="term" value="P:photosystem II assembly"/>
    <property type="evidence" value="ECO:0007669"/>
    <property type="project" value="UniProtKB-UniRule"/>
</dbReference>
<dbReference type="PANTHER" id="PTHR34041">
    <property type="entry name" value="PHOTOSYSTEM II REPAIR PROTEIN PSB27-H1, CHLOROPLASTIC"/>
    <property type="match status" value="1"/>
</dbReference>
<protein>
    <recommendedName>
        <fullName evidence="1">Photosystem II lipoprotein Psb27</fullName>
    </recommendedName>
    <alternativeName>
        <fullName evidence="1">Photosystem II 11 kDa protein</fullName>
    </alternativeName>
</protein>
<keyword evidence="1" id="KW-0449">Lipoprotein</keyword>
<comment type="function">
    <text evidence="1">Plays a role in the repair and/or biogenesis of the calcium-manganese-oxide cluster on the lumenal face of the thylakoid membrane. Its presence in a photosystem II (PSII) preparation prevents binding of some small extrinsic subunits and thus assembly of calcium-manganese-oxide cluster.</text>
</comment>
<dbReference type="GO" id="GO:0031676">
    <property type="term" value="C:plasma membrane-derived thylakoid membrane"/>
    <property type="evidence" value="ECO:0007669"/>
    <property type="project" value="UniProtKB-SubCell"/>
</dbReference>
<comment type="subunit">
    <text evidence="1">Monomer. Forms a complex with a monomeric, partially assembled PSII. This is probably the complex in which D1 is assembled and/or replaced.</text>
</comment>
<dbReference type="InterPro" id="IPR025585">
    <property type="entry name" value="PSII_Psb27"/>
</dbReference>
<keyword evidence="1" id="KW-0564">Palmitate</keyword>
<dbReference type="PANTHER" id="PTHR34041:SF1">
    <property type="entry name" value="PHOTOSYSTEM II REPAIR PROTEIN PSB27-H1, CHLOROPLASTIC"/>
    <property type="match status" value="1"/>
</dbReference>
<evidence type="ECO:0000313" key="2">
    <source>
        <dbReference type="EMBL" id="CAE08287.1"/>
    </source>
</evidence>
<comment type="subcellular location">
    <subcellularLocation>
        <location evidence="1">Cellular thylakoid membrane</location>
        <topology evidence="1">Lipid-anchor</topology>
        <orientation evidence="1">Lumenal side</orientation>
    </subcellularLocation>
    <text evidence="1">Associated with PSII on the lumenal side of the thylakoid membrane.</text>
</comment>
<comment type="similarity">
    <text evidence="1">Belongs to the Psb27 family.</text>
</comment>
<evidence type="ECO:0000256" key="1">
    <source>
        <dbReference type="HAMAP-Rule" id="MF_01481"/>
    </source>
</evidence>
<sequence length="141" mass="15208">MISALARLIQQLSRAAVALVLGLCLLLTACSGDAEARLTGDYVEDTIAVAHNLREVIDLPQDAANRGEAESEARALINDYMSRYRPQPRVNGLSSFTTMQTALNSLAGHYASYANRPLPEALHDRIAKELGKAEKSAVRGS</sequence>
<reference evidence="2 3" key="1">
    <citation type="journal article" date="2003" name="Nature">
        <title>The genome of a motile marine Synechococcus.</title>
        <authorList>
            <person name="Palenik B."/>
            <person name="Brahamsha B."/>
            <person name="Larimer F."/>
            <person name="Land M."/>
            <person name="Hauser L."/>
            <person name="Chain P."/>
            <person name="Lamerdin J."/>
            <person name="Regala W."/>
            <person name="Allen E.A."/>
            <person name="McCarren J."/>
            <person name="Paulsen I."/>
            <person name="Dufresne A."/>
            <person name="Partensky F."/>
            <person name="Webb E."/>
            <person name="Waterbury J."/>
        </authorList>
    </citation>
    <scope>NUCLEOTIDE SEQUENCE [LARGE SCALE GENOMIC DNA]</scope>
    <source>
        <strain evidence="2 3">WH8102</strain>
    </source>
</reference>
<dbReference type="RefSeq" id="WP_011128632.1">
    <property type="nucleotide sequence ID" value="NC_005070.1"/>
</dbReference>
<evidence type="ECO:0000313" key="3">
    <source>
        <dbReference type="Proteomes" id="UP000001422"/>
    </source>
</evidence>
<dbReference type="GO" id="GO:0031977">
    <property type="term" value="C:thylakoid lumen"/>
    <property type="evidence" value="ECO:0007669"/>
    <property type="project" value="UniProtKB-UniRule"/>
</dbReference>
<keyword evidence="3" id="KW-1185">Reference proteome</keyword>
<dbReference type="InterPro" id="IPR017488">
    <property type="entry name" value="PSII_Psb27_cyano_bac"/>
</dbReference>
<dbReference type="STRING" id="84588.SYNW1772"/>
<gene>
    <name evidence="1 2" type="primary">psb27</name>
    <name evidence="2" type="ordered locus">SYNW1772</name>
</gene>
<dbReference type="AlphaFoldDB" id="Q7U5D5"/>
<dbReference type="PROSITE" id="PS51257">
    <property type="entry name" value="PROKAR_LIPOPROTEIN"/>
    <property type="match status" value="1"/>
</dbReference>
<dbReference type="eggNOG" id="ENOG5031CPI">
    <property type="taxonomic scope" value="Bacteria"/>
</dbReference>
<dbReference type="KEGG" id="syw:SYNW1772"/>
<name>Q7U5D5_PARMW</name>
<dbReference type="Gene3D" id="1.20.58.810">
    <property type="entry name" value="Photosystem II Pbs27"/>
    <property type="match status" value="1"/>
</dbReference>
<dbReference type="EMBL" id="BX569693">
    <property type="protein sequence ID" value="CAE08287.1"/>
    <property type="molecule type" value="Genomic_DNA"/>
</dbReference>
<keyword evidence="1" id="KW-0472">Membrane</keyword>
<dbReference type="InterPro" id="IPR038450">
    <property type="entry name" value="PSII_Psb27_sf"/>
</dbReference>
<accession>Q7U5D5</accession>
<dbReference type="NCBIfam" id="TIGR03044">
    <property type="entry name" value="PS_II_psb27"/>
    <property type="match status" value="1"/>
</dbReference>
<dbReference type="HAMAP" id="MF_01481">
    <property type="entry name" value="PSII_Psb27"/>
    <property type="match status" value="1"/>
</dbReference>
<organism evidence="2 3">
    <name type="scientific">Parasynechococcus marenigrum (strain WH8102)</name>
    <dbReference type="NCBI Taxonomy" id="84588"/>
    <lineage>
        <taxon>Bacteria</taxon>
        <taxon>Bacillati</taxon>
        <taxon>Cyanobacteriota</taxon>
        <taxon>Cyanophyceae</taxon>
        <taxon>Synechococcales</taxon>
        <taxon>Prochlorococcaceae</taxon>
        <taxon>Parasynechococcus</taxon>
        <taxon>Parasynechococcus marenigrum</taxon>
    </lineage>
</organism>
<keyword evidence="1" id="KW-0732">Signal</keyword>
<dbReference type="HOGENOM" id="CLU_112237_2_0_3"/>
<keyword evidence="1" id="KW-0793">Thylakoid</keyword>
<dbReference type="Pfam" id="PF13326">
    <property type="entry name" value="PSII_Pbs27"/>
    <property type="match status" value="1"/>
</dbReference>